<dbReference type="PROSITE" id="PS51671">
    <property type="entry name" value="ACT"/>
    <property type="match status" value="1"/>
</dbReference>
<dbReference type="AlphaFoldDB" id="A0AAX4PJE0"/>
<dbReference type="InterPro" id="IPR045865">
    <property type="entry name" value="ACT-like_dom_sf"/>
</dbReference>
<dbReference type="InterPro" id="IPR002912">
    <property type="entry name" value="ACT_dom"/>
</dbReference>
<evidence type="ECO:0000256" key="1">
    <source>
        <dbReference type="ARBA" id="ARBA00022737"/>
    </source>
</evidence>
<evidence type="ECO:0000259" key="2">
    <source>
        <dbReference type="PROSITE" id="PS51671"/>
    </source>
</evidence>
<dbReference type="SUPFAM" id="SSF55021">
    <property type="entry name" value="ACT-like"/>
    <property type="match status" value="1"/>
</dbReference>
<feature type="domain" description="ACT" evidence="2">
    <location>
        <begin position="221"/>
        <end position="298"/>
    </location>
</feature>
<dbReference type="Proteomes" id="UP001472866">
    <property type="component" value="Chromosome 13"/>
</dbReference>
<protein>
    <submittedName>
        <fullName evidence="3">ACT domain-containing protein</fullName>
    </submittedName>
</protein>
<gene>
    <name evidence="3" type="ORF">HKI87_13g75190</name>
</gene>
<name>A0AAX4PJE0_9CHLO</name>
<dbReference type="PANTHER" id="PTHR31096">
    <property type="entry name" value="ACT DOMAIN-CONTAINING PROTEIN ACR4-RELATED"/>
    <property type="match status" value="1"/>
</dbReference>
<dbReference type="EMBL" id="CP151513">
    <property type="protein sequence ID" value="WZN65956.1"/>
    <property type="molecule type" value="Genomic_DNA"/>
</dbReference>
<sequence length="299" mass="32438">MVASTSAMMLRTRASGAVACFGTPTCNFSAAPTRHHCATHTRHQASAVAGCSAPRPARASARLAMNVAARAAVADKSVTESDPTLPQPEVCINNESDPLATVVTIKFGDYLGDLLDTTRALQNLKLNIVRAKFEVDGAKNKFYITCSKTGEKIFSTERLEEIRMTIIENLMLYHPESVEELSTFFHAKRAAEPLSPLGARGAPSVKTEVIIHPDSHGIRSILEITTADRPGLLVDIVKTLKDVSVNVVSAKAETIGKAAHDVFAVTYHGEPLNSPMELLVVNALYYYLARAEVEREESY</sequence>
<dbReference type="PANTHER" id="PTHR31096:SF60">
    <property type="entry name" value="ACT DOMAIN-CONTAINING PROTEIN ACR12"/>
    <property type="match status" value="1"/>
</dbReference>
<evidence type="ECO:0000313" key="4">
    <source>
        <dbReference type="Proteomes" id="UP001472866"/>
    </source>
</evidence>
<keyword evidence="1" id="KW-0677">Repeat</keyword>
<evidence type="ECO:0000313" key="3">
    <source>
        <dbReference type="EMBL" id="WZN65956.1"/>
    </source>
</evidence>
<dbReference type="InterPro" id="IPR040217">
    <property type="entry name" value="ACR1-12"/>
</dbReference>
<proteinExistence type="predicted"/>
<dbReference type="CDD" id="cd04873">
    <property type="entry name" value="ACT_UUR-ACR-like"/>
    <property type="match status" value="2"/>
</dbReference>
<reference evidence="3 4" key="1">
    <citation type="submission" date="2024-03" db="EMBL/GenBank/DDBJ databases">
        <title>Complete genome sequence of the green alga Chloropicon roscoffensis RCC1871.</title>
        <authorList>
            <person name="Lemieux C."/>
            <person name="Pombert J.-F."/>
            <person name="Otis C."/>
            <person name="Turmel M."/>
        </authorList>
    </citation>
    <scope>NUCLEOTIDE SEQUENCE [LARGE SCALE GENOMIC DNA]</scope>
    <source>
        <strain evidence="3 4">RCC1871</strain>
    </source>
</reference>
<accession>A0AAX4PJE0</accession>
<keyword evidence="4" id="KW-1185">Reference proteome</keyword>
<organism evidence="3 4">
    <name type="scientific">Chloropicon roscoffensis</name>
    <dbReference type="NCBI Taxonomy" id="1461544"/>
    <lineage>
        <taxon>Eukaryota</taxon>
        <taxon>Viridiplantae</taxon>
        <taxon>Chlorophyta</taxon>
        <taxon>Chloropicophyceae</taxon>
        <taxon>Chloropicales</taxon>
        <taxon>Chloropicaceae</taxon>
        <taxon>Chloropicon</taxon>
    </lineage>
</organism>